<dbReference type="PANTHER" id="PTHR10656">
    <property type="entry name" value="CELL FATE DETERMINING PROTEIN MAB21-RELATED"/>
    <property type="match status" value="1"/>
</dbReference>
<evidence type="ECO:0000313" key="3">
    <source>
        <dbReference type="Proteomes" id="UP000749559"/>
    </source>
</evidence>
<evidence type="ECO:0000313" key="2">
    <source>
        <dbReference type="EMBL" id="CAH1780816.1"/>
    </source>
</evidence>
<reference evidence="2" key="1">
    <citation type="submission" date="2022-03" db="EMBL/GenBank/DDBJ databases">
        <authorList>
            <person name="Martin C."/>
        </authorList>
    </citation>
    <scope>NUCLEOTIDE SEQUENCE</scope>
</reference>
<dbReference type="EMBL" id="CAIIXF020000004">
    <property type="protein sequence ID" value="CAH1780816.1"/>
    <property type="molecule type" value="Genomic_DNA"/>
</dbReference>
<sequence length="465" mass="54168">MGAFASYHHSDVTAEIKRLGEFVHLTSKAADVRNRYTPAKLNEHTSFIEDNMQTLVGKVGEYDSMLSSKGLLRRGSSYSGTKILWPDEYDYMPILANFNTNTVDMEDVQSICSDFRYRNLREEGFGYIKVKPGALSMHNMEKYTRNNEKGKYLCSEKLEDELRKLIIQSLQHMDTLTYIGELDHELNTDAQYERGEISIHERMHGPSFWLRVGGPLCTTDIDLCFSIEGNPTKQLGPCLMVNGNISERKCKCGYSNSQHWMKSVINPPVNTKYILSESHKELFLTLKYICHLVSEMSLWTHPDILSSYTVNMVLLTHQQTCKAVNVGECFEDIVRRILNKTNNDIINLHIYNYSPNYTYDVFFPKRMLAPHKHHSRAAIAWFMLQVIHTEDDEWIHKLLRLTKEPHTPEWWDTQLSKNDSDSRQLRDLMKVIKMCDSWKEDSPFRLEWHRRDGSVKASLTIKYDK</sequence>
<keyword evidence="3" id="KW-1185">Reference proteome</keyword>
<dbReference type="AlphaFoldDB" id="A0A8J1UC75"/>
<gene>
    <name evidence="2" type="ORF">OFUS_LOCUS7456</name>
</gene>
<dbReference type="Proteomes" id="UP000749559">
    <property type="component" value="Unassembled WGS sequence"/>
</dbReference>
<evidence type="ECO:0000256" key="1">
    <source>
        <dbReference type="ARBA" id="ARBA00008307"/>
    </source>
</evidence>
<dbReference type="Gene3D" id="3.30.460.90">
    <property type="match status" value="1"/>
</dbReference>
<dbReference type="PANTHER" id="PTHR10656:SF42">
    <property type="entry name" value="CYCLIC GMP-AMP SYNTHASE-LIKE PROTEIN-RELATED"/>
    <property type="match status" value="1"/>
</dbReference>
<comment type="caution">
    <text evidence="2">The sequence shown here is derived from an EMBL/GenBank/DDBJ whole genome shotgun (WGS) entry which is preliminary data.</text>
</comment>
<protein>
    <submittedName>
        <fullName evidence="2">Uncharacterized protein</fullName>
    </submittedName>
</protein>
<dbReference type="OrthoDB" id="6054650at2759"/>
<organism evidence="2 3">
    <name type="scientific">Owenia fusiformis</name>
    <name type="common">Polychaete worm</name>
    <dbReference type="NCBI Taxonomy" id="6347"/>
    <lineage>
        <taxon>Eukaryota</taxon>
        <taxon>Metazoa</taxon>
        <taxon>Spiralia</taxon>
        <taxon>Lophotrochozoa</taxon>
        <taxon>Annelida</taxon>
        <taxon>Polychaeta</taxon>
        <taxon>Sedentaria</taxon>
        <taxon>Canalipalpata</taxon>
        <taxon>Sabellida</taxon>
        <taxon>Oweniida</taxon>
        <taxon>Oweniidae</taxon>
        <taxon>Owenia</taxon>
    </lineage>
</organism>
<name>A0A8J1UC75_OWEFU</name>
<comment type="similarity">
    <text evidence="1">Belongs to the mab-21 family.</text>
</comment>
<proteinExistence type="inferred from homology"/>
<accession>A0A8J1UC75</accession>